<dbReference type="EMBL" id="JADKGY010000029">
    <property type="protein sequence ID" value="MBK9983885.1"/>
    <property type="molecule type" value="Genomic_DNA"/>
</dbReference>
<dbReference type="Proteomes" id="UP000808337">
    <property type="component" value="Unassembled WGS sequence"/>
</dbReference>
<evidence type="ECO:0000313" key="2">
    <source>
        <dbReference type="Proteomes" id="UP000808337"/>
    </source>
</evidence>
<comment type="caution">
    <text evidence="1">The sequence shown here is derived from an EMBL/GenBank/DDBJ whole genome shotgun (WGS) entry which is preliminary data.</text>
</comment>
<accession>A0A9D7SY96</accession>
<sequence length="141" mass="16609">MFEPAYRKHTAIEILNELCVRRFRRLEGKTKHEYRQEISEGVEMQHLRERLFFAAYHKGLVKSKAEAAGDDQKAKADNPYRVLFGYLEGFEFLPQSNDAQKINKSEVTDFHHQDDSNVIVKLSSSINRYTKFDLNIRNTRK</sequence>
<protein>
    <submittedName>
        <fullName evidence="1">Uncharacterized protein</fullName>
    </submittedName>
</protein>
<gene>
    <name evidence="1" type="ORF">IPP15_16200</name>
</gene>
<reference evidence="1 2" key="1">
    <citation type="submission" date="2020-10" db="EMBL/GenBank/DDBJ databases">
        <title>Connecting structure to function with the recovery of over 1000 high-quality activated sludge metagenome-assembled genomes encoding full-length rRNA genes using long-read sequencing.</title>
        <authorList>
            <person name="Singleton C.M."/>
            <person name="Petriglieri F."/>
            <person name="Kristensen J.M."/>
            <person name="Kirkegaard R.H."/>
            <person name="Michaelsen T.Y."/>
            <person name="Andersen M.H."/>
            <person name="Karst S.M."/>
            <person name="Dueholm M.S."/>
            <person name="Nielsen P.H."/>
            <person name="Albertsen M."/>
        </authorList>
    </citation>
    <scope>NUCLEOTIDE SEQUENCE [LARGE SCALE GENOMIC DNA]</scope>
    <source>
        <strain evidence="1">Ribe_18-Q3-R11-54_MAXAC.273</strain>
    </source>
</reference>
<organism evidence="1 2">
    <name type="scientific">Candidatus Opimibacter skivensis</name>
    <dbReference type="NCBI Taxonomy" id="2982028"/>
    <lineage>
        <taxon>Bacteria</taxon>
        <taxon>Pseudomonadati</taxon>
        <taxon>Bacteroidota</taxon>
        <taxon>Saprospiria</taxon>
        <taxon>Saprospirales</taxon>
        <taxon>Saprospiraceae</taxon>
        <taxon>Candidatus Opimibacter</taxon>
    </lineage>
</organism>
<dbReference type="AlphaFoldDB" id="A0A9D7SY96"/>
<evidence type="ECO:0000313" key="1">
    <source>
        <dbReference type="EMBL" id="MBK9983885.1"/>
    </source>
</evidence>
<proteinExistence type="predicted"/>
<name>A0A9D7SY96_9BACT</name>